<dbReference type="InterPro" id="IPR050109">
    <property type="entry name" value="HTH-type_TetR-like_transc_reg"/>
</dbReference>
<dbReference type="InterPro" id="IPR001647">
    <property type="entry name" value="HTH_TetR"/>
</dbReference>
<dbReference type="SUPFAM" id="SSF48498">
    <property type="entry name" value="Tetracyclin repressor-like, C-terminal domain"/>
    <property type="match status" value="1"/>
</dbReference>
<dbReference type="InterPro" id="IPR023772">
    <property type="entry name" value="DNA-bd_HTH_TetR-type_CS"/>
</dbReference>
<evidence type="ECO:0000256" key="3">
    <source>
        <dbReference type="ARBA" id="ARBA00023163"/>
    </source>
</evidence>
<dbReference type="PANTHER" id="PTHR30055">
    <property type="entry name" value="HTH-TYPE TRANSCRIPTIONAL REGULATOR RUTR"/>
    <property type="match status" value="1"/>
</dbReference>
<dbReference type="PROSITE" id="PS50977">
    <property type="entry name" value="HTH_TETR_2"/>
    <property type="match status" value="1"/>
</dbReference>
<name>A0ABV6VD04_9ACTN</name>
<keyword evidence="3" id="KW-0804">Transcription</keyword>
<gene>
    <name evidence="6" type="ORF">ACEZDG_19665</name>
</gene>
<feature type="domain" description="HTH tetR-type" evidence="5">
    <location>
        <begin position="18"/>
        <end position="77"/>
    </location>
</feature>
<keyword evidence="7" id="KW-1185">Reference proteome</keyword>
<dbReference type="EMBL" id="JBHEZX010000008">
    <property type="protein sequence ID" value="MFC1411487.1"/>
    <property type="molecule type" value="Genomic_DNA"/>
</dbReference>
<evidence type="ECO:0000256" key="2">
    <source>
        <dbReference type="ARBA" id="ARBA00023125"/>
    </source>
</evidence>
<keyword evidence="1" id="KW-0805">Transcription regulation</keyword>
<dbReference type="InterPro" id="IPR049445">
    <property type="entry name" value="TetR_SbtR-like_C"/>
</dbReference>
<dbReference type="Gene3D" id="1.10.357.10">
    <property type="entry name" value="Tetracycline Repressor, domain 2"/>
    <property type="match status" value="1"/>
</dbReference>
<dbReference type="InterPro" id="IPR009057">
    <property type="entry name" value="Homeodomain-like_sf"/>
</dbReference>
<dbReference type="PRINTS" id="PR00455">
    <property type="entry name" value="HTHTETR"/>
</dbReference>
<evidence type="ECO:0000256" key="1">
    <source>
        <dbReference type="ARBA" id="ARBA00023015"/>
    </source>
</evidence>
<keyword evidence="2 4" id="KW-0238">DNA-binding</keyword>
<dbReference type="InterPro" id="IPR036271">
    <property type="entry name" value="Tet_transcr_reg_TetR-rel_C_sf"/>
</dbReference>
<proteinExistence type="predicted"/>
<reference evidence="6 7" key="1">
    <citation type="submission" date="2024-09" db="EMBL/GenBank/DDBJ databases">
        <authorList>
            <person name="Lee S.D."/>
        </authorList>
    </citation>
    <scope>NUCLEOTIDE SEQUENCE [LARGE SCALE GENOMIC DNA]</scope>
    <source>
        <strain evidence="6 7">N1-1</strain>
    </source>
</reference>
<organism evidence="6 7">
    <name type="scientific">Streptacidiphilus alkalitolerans</name>
    <dbReference type="NCBI Taxonomy" id="3342712"/>
    <lineage>
        <taxon>Bacteria</taxon>
        <taxon>Bacillati</taxon>
        <taxon>Actinomycetota</taxon>
        <taxon>Actinomycetes</taxon>
        <taxon>Kitasatosporales</taxon>
        <taxon>Streptomycetaceae</taxon>
        <taxon>Streptacidiphilus</taxon>
    </lineage>
</organism>
<feature type="DNA-binding region" description="H-T-H motif" evidence="4">
    <location>
        <begin position="40"/>
        <end position="59"/>
    </location>
</feature>
<dbReference type="Pfam" id="PF00440">
    <property type="entry name" value="TetR_N"/>
    <property type="match status" value="1"/>
</dbReference>
<dbReference type="SUPFAM" id="SSF46689">
    <property type="entry name" value="Homeodomain-like"/>
    <property type="match status" value="1"/>
</dbReference>
<dbReference type="Proteomes" id="UP001592582">
    <property type="component" value="Unassembled WGS sequence"/>
</dbReference>
<protein>
    <submittedName>
        <fullName evidence="6">TetR/AcrR family transcriptional regulator</fullName>
    </submittedName>
</protein>
<evidence type="ECO:0000259" key="5">
    <source>
        <dbReference type="PROSITE" id="PS50977"/>
    </source>
</evidence>
<evidence type="ECO:0000313" key="7">
    <source>
        <dbReference type="Proteomes" id="UP001592582"/>
    </source>
</evidence>
<accession>A0ABV6VD04</accession>
<evidence type="ECO:0000256" key="4">
    <source>
        <dbReference type="PROSITE-ProRule" id="PRU00335"/>
    </source>
</evidence>
<dbReference type="PANTHER" id="PTHR30055:SF234">
    <property type="entry name" value="HTH-TYPE TRANSCRIPTIONAL REGULATOR BETI"/>
    <property type="match status" value="1"/>
</dbReference>
<comment type="caution">
    <text evidence="6">The sequence shown here is derived from an EMBL/GenBank/DDBJ whole genome shotgun (WGS) entry which is preliminary data.</text>
</comment>
<sequence>MRCLSGPGSAKPLRADARRNRARLLEAAEQVFAEKGIGASTEEIARQAGVGIGTVFRHFPTKEALLKAVFLGRLARLGEEAAALAESQEPGPAFFAFFTHAVDQSSAKSVLVDALEAAGVNVEAAVSEVAGQLDAVIGGLLANAQRVGAVRADIGADELKALLVGASRAVEQAGVDPGTRARTLAVLLDGLRPPAASRPPA</sequence>
<dbReference type="Pfam" id="PF21597">
    <property type="entry name" value="TetR_C_43"/>
    <property type="match status" value="1"/>
</dbReference>
<dbReference type="RefSeq" id="WP_380511214.1">
    <property type="nucleotide sequence ID" value="NZ_JBHEZX010000008.1"/>
</dbReference>
<dbReference type="PROSITE" id="PS01081">
    <property type="entry name" value="HTH_TETR_1"/>
    <property type="match status" value="1"/>
</dbReference>
<evidence type="ECO:0000313" key="6">
    <source>
        <dbReference type="EMBL" id="MFC1411487.1"/>
    </source>
</evidence>